<dbReference type="KEGG" id="mspg:F6B93_00335"/>
<sequence length="76" mass="7309">MSHVFHVVSSGDPSPVSGISSEGISALALIAAALIATSGSRAADTTIPTSLTGNGAAAHAGTCQAHGRAPLARSSL</sequence>
<name>A0A975PV74_9MYCO</name>
<dbReference type="Proteomes" id="UP000682202">
    <property type="component" value="Chromosome"/>
</dbReference>
<organism evidence="1 2">
    <name type="scientific">Mycobacterium spongiae</name>
    <dbReference type="NCBI Taxonomy" id="886343"/>
    <lineage>
        <taxon>Bacteria</taxon>
        <taxon>Bacillati</taxon>
        <taxon>Actinomycetota</taxon>
        <taxon>Actinomycetes</taxon>
        <taxon>Mycobacteriales</taxon>
        <taxon>Mycobacteriaceae</taxon>
        <taxon>Mycobacterium</taxon>
    </lineage>
</organism>
<accession>A0A975PV74</accession>
<dbReference type="AlphaFoldDB" id="A0A975PV74"/>
<gene>
    <name evidence="1" type="ORF">F6B93_00335</name>
</gene>
<evidence type="ECO:0000313" key="1">
    <source>
        <dbReference type="EMBL" id="QUR65727.1"/>
    </source>
</evidence>
<dbReference type="EMBL" id="CP046600">
    <property type="protein sequence ID" value="QUR65727.1"/>
    <property type="molecule type" value="Genomic_DNA"/>
</dbReference>
<protein>
    <submittedName>
        <fullName evidence="1">Uncharacterized protein</fullName>
    </submittedName>
</protein>
<proteinExistence type="predicted"/>
<reference evidence="1" key="1">
    <citation type="submission" date="2019-12" db="EMBL/GenBank/DDBJ databases">
        <title>Mycobacterium spongiae sp. nov.</title>
        <authorList>
            <person name="Stinear T."/>
        </authorList>
    </citation>
    <scope>NUCLEOTIDE SEQUENCE</scope>
    <source>
        <strain evidence="1">FSD4b-SM</strain>
    </source>
</reference>
<keyword evidence="2" id="KW-1185">Reference proteome</keyword>
<evidence type="ECO:0000313" key="2">
    <source>
        <dbReference type="Proteomes" id="UP000682202"/>
    </source>
</evidence>